<dbReference type="PANTHER" id="PTHR34365">
    <property type="entry name" value="ENOLASE (DUF1399)"/>
    <property type="match status" value="1"/>
</dbReference>
<dbReference type="Proteomes" id="UP001519460">
    <property type="component" value="Unassembled WGS sequence"/>
</dbReference>
<evidence type="ECO:0000313" key="2">
    <source>
        <dbReference type="Proteomes" id="UP001519460"/>
    </source>
</evidence>
<dbReference type="EMBL" id="JACVVK020000099">
    <property type="protein sequence ID" value="KAK7492784.1"/>
    <property type="molecule type" value="Genomic_DNA"/>
</dbReference>
<dbReference type="AlphaFoldDB" id="A0ABD0L038"/>
<protein>
    <recommendedName>
        <fullName evidence="3">Glycine-rich domain-containing protein 1</fullName>
    </recommendedName>
</protein>
<name>A0ABD0L038_9CAEN</name>
<reference evidence="1 2" key="1">
    <citation type="journal article" date="2023" name="Sci. Data">
        <title>Genome assembly of the Korean intertidal mud-creeper Batillaria attramentaria.</title>
        <authorList>
            <person name="Patra A.K."/>
            <person name="Ho P.T."/>
            <person name="Jun S."/>
            <person name="Lee S.J."/>
            <person name="Kim Y."/>
            <person name="Won Y.J."/>
        </authorList>
    </citation>
    <scope>NUCLEOTIDE SEQUENCE [LARGE SCALE GENOMIC DNA]</scope>
    <source>
        <strain evidence="1">Wonlab-2016</strain>
    </source>
</reference>
<evidence type="ECO:0008006" key="3">
    <source>
        <dbReference type="Google" id="ProtNLM"/>
    </source>
</evidence>
<dbReference type="InterPro" id="IPR009836">
    <property type="entry name" value="GRDP-like"/>
</dbReference>
<organism evidence="1 2">
    <name type="scientific">Batillaria attramentaria</name>
    <dbReference type="NCBI Taxonomy" id="370345"/>
    <lineage>
        <taxon>Eukaryota</taxon>
        <taxon>Metazoa</taxon>
        <taxon>Spiralia</taxon>
        <taxon>Lophotrochozoa</taxon>
        <taxon>Mollusca</taxon>
        <taxon>Gastropoda</taxon>
        <taxon>Caenogastropoda</taxon>
        <taxon>Sorbeoconcha</taxon>
        <taxon>Cerithioidea</taxon>
        <taxon>Batillariidae</taxon>
        <taxon>Batillaria</taxon>
    </lineage>
</organism>
<comment type="caution">
    <text evidence="1">The sequence shown here is derived from an EMBL/GenBank/DDBJ whole genome shotgun (WGS) entry which is preliminary data.</text>
</comment>
<evidence type="ECO:0000313" key="1">
    <source>
        <dbReference type="EMBL" id="KAK7492784.1"/>
    </source>
</evidence>
<proteinExistence type="predicted"/>
<sequence>MFLPLPPAMLQDPLTYQFGLDLVKFSQYHLDFLKLVSSQPSLHNTAVLRQAIYRYEHLWLPLAAQRPNEALVAPLDVEWVWHVHLLSPVTYQKDCLNIVDTVVGHHVFSSEERAGKVHRSRELWVSQYPHEPFDIDLNASVAVKESPHRETKLTYDIMAATLRQKSFIYQVNLFIVPCYDIDLIWHTHQLHPLTYTRDMEAVLGHTFNHDDSVNDRNDDSKLNVADAKTRMLWHSTFGTHFATCGAMYRGEPPTGKLRHLSRDQVYPMFRKVATIRLETVDLRDIPDPGGMAKLKVSTSQFGQSRAKIASLKGRPPWRNVGQICFDTMKADSLKFQLIGETFLGCLGSSSVVAENEFSLLPVFSCMKPVTVVEQTLPLSDTGKPLVSFRAHVSHPRLGPIRLHLDVSGFERKEMIGSMESLWGPVPIMLTAISTGKAMLQCNVLHSLSLLQSAIHVFSEGKMFAVAHLVGSDTLPLPTQVN</sequence>
<dbReference type="PANTHER" id="PTHR34365:SF7">
    <property type="entry name" value="GLYCINE-RICH DOMAIN-CONTAINING PROTEIN 1"/>
    <property type="match status" value="1"/>
</dbReference>
<accession>A0ABD0L038</accession>
<dbReference type="Pfam" id="PF07173">
    <property type="entry name" value="GRDP-like"/>
    <property type="match status" value="1"/>
</dbReference>
<gene>
    <name evidence="1" type="ORF">BaRGS_00015922</name>
</gene>
<keyword evidence="2" id="KW-1185">Reference proteome</keyword>